<feature type="domain" description="ABC transporter" evidence="10">
    <location>
        <begin position="10"/>
        <end position="245"/>
    </location>
</feature>
<keyword evidence="5" id="KW-0547">Nucleotide-binding</keyword>
<dbReference type="PROSITE" id="PS00211">
    <property type="entry name" value="ABC_TRANSPORTER_1"/>
    <property type="match status" value="1"/>
</dbReference>
<dbReference type="RefSeq" id="WP_141286336.1">
    <property type="nucleotide sequence ID" value="NZ_BAAAEW010000008.1"/>
</dbReference>
<evidence type="ECO:0000256" key="4">
    <source>
        <dbReference type="ARBA" id="ARBA00022737"/>
    </source>
</evidence>
<dbReference type="PROSITE" id="PS50893">
    <property type="entry name" value="ABC_TRANSPORTER_2"/>
    <property type="match status" value="2"/>
</dbReference>
<keyword evidence="4" id="KW-0677">Repeat</keyword>
<evidence type="ECO:0000256" key="8">
    <source>
        <dbReference type="ARBA" id="ARBA00023136"/>
    </source>
</evidence>
<keyword evidence="12" id="KW-1185">Reference proteome</keyword>
<evidence type="ECO:0000259" key="10">
    <source>
        <dbReference type="PROSITE" id="PS50893"/>
    </source>
</evidence>
<feature type="domain" description="ABC transporter" evidence="10">
    <location>
        <begin position="256"/>
        <end position="502"/>
    </location>
</feature>
<sequence>MPVTQHVPLMQLQGLSKAFLNGAVVALRGVDLVIEPGMVHGLLGANGAGKSTLIKILSGAFPASGGKILWKGEPVQWSSPREASAMGVATVHQHVPLVPTLSVLENVFLGDEGRWRRHAAYRSRFDELCDRVGYRLDPDRLVGELAIGQRQMVSIFQALGTGADLIVLDEPTASLANDEREVVYQTVRRLSRVENKAILFVSHFLDEVVALTDCLTILRDGQAVMRAQTCDMDETRIAEAIVGRQLVTLERTSARTRRPDAPVALELRSLASPGKLQPISLTLKAGEVLGIAGLLGSGRSELLHAIFGADPDATGTVAVAGRAVGRSTMAAVKAGIGLVPEDRARQGLVPQFEIWRNTTLPALAGVSWRRWLPVRRHEVARGAEAIRKLKIKAPSPEALVTELSGGNAQKVTIAKWLFSDIRVFLLDEPTAGIDIGAKTDILRLVRELSAAGMTVLIVSSEFEELLAVSDRILVMRDGRCVAERALEDTSEHELILLAGGQSAQPSLAPTGGAQLTQTERPWH</sequence>
<dbReference type="InterPro" id="IPR017871">
    <property type="entry name" value="ABC_transporter-like_CS"/>
</dbReference>
<name>A0ABN1JZ72_9BURK</name>
<proteinExistence type="predicted"/>
<evidence type="ECO:0000256" key="9">
    <source>
        <dbReference type="SAM" id="MobiDB-lite"/>
    </source>
</evidence>
<feature type="region of interest" description="Disordered" evidence="9">
    <location>
        <begin position="503"/>
        <end position="523"/>
    </location>
</feature>
<dbReference type="EMBL" id="BAAAEW010000008">
    <property type="protein sequence ID" value="GAA0749467.1"/>
    <property type="molecule type" value="Genomic_DNA"/>
</dbReference>
<evidence type="ECO:0000313" key="11">
    <source>
        <dbReference type="EMBL" id="GAA0749467.1"/>
    </source>
</evidence>
<comment type="caution">
    <text evidence="11">The sequence shown here is derived from an EMBL/GenBank/DDBJ whole genome shotgun (WGS) entry which is preliminary data.</text>
</comment>
<evidence type="ECO:0000256" key="3">
    <source>
        <dbReference type="ARBA" id="ARBA00022597"/>
    </source>
</evidence>
<keyword evidence="8" id="KW-0472">Membrane</keyword>
<dbReference type="Proteomes" id="UP001500279">
    <property type="component" value="Unassembled WGS sequence"/>
</dbReference>
<dbReference type="CDD" id="cd03215">
    <property type="entry name" value="ABC_Carb_Monos_II"/>
    <property type="match status" value="1"/>
</dbReference>
<keyword evidence="7" id="KW-1278">Translocase</keyword>
<evidence type="ECO:0000256" key="5">
    <source>
        <dbReference type="ARBA" id="ARBA00022741"/>
    </source>
</evidence>
<dbReference type="GO" id="GO:0005524">
    <property type="term" value="F:ATP binding"/>
    <property type="evidence" value="ECO:0007669"/>
    <property type="project" value="UniProtKB-KW"/>
</dbReference>
<keyword evidence="6 11" id="KW-0067">ATP-binding</keyword>
<dbReference type="InterPro" id="IPR027417">
    <property type="entry name" value="P-loop_NTPase"/>
</dbReference>
<dbReference type="Pfam" id="PF00005">
    <property type="entry name" value="ABC_tran"/>
    <property type="match status" value="2"/>
</dbReference>
<dbReference type="Gene3D" id="3.40.50.300">
    <property type="entry name" value="P-loop containing nucleotide triphosphate hydrolases"/>
    <property type="match status" value="2"/>
</dbReference>
<organism evidence="11 12">
    <name type="scientific">Ideonella azotifigens</name>
    <dbReference type="NCBI Taxonomy" id="513160"/>
    <lineage>
        <taxon>Bacteria</taxon>
        <taxon>Pseudomonadati</taxon>
        <taxon>Pseudomonadota</taxon>
        <taxon>Betaproteobacteria</taxon>
        <taxon>Burkholderiales</taxon>
        <taxon>Sphaerotilaceae</taxon>
        <taxon>Ideonella</taxon>
    </lineage>
</organism>
<dbReference type="SMART" id="SM00382">
    <property type="entry name" value="AAA"/>
    <property type="match status" value="2"/>
</dbReference>
<dbReference type="InterPro" id="IPR050107">
    <property type="entry name" value="ABC_carbohydrate_import_ATPase"/>
</dbReference>
<reference evidence="11 12" key="1">
    <citation type="journal article" date="2019" name="Int. J. Syst. Evol. Microbiol.">
        <title>The Global Catalogue of Microorganisms (GCM) 10K type strain sequencing project: providing services to taxonomists for standard genome sequencing and annotation.</title>
        <authorList>
            <consortium name="The Broad Institute Genomics Platform"/>
            <consortium name="The Broad Institute Genome Sequencing Center for Infectious Disease"/>
            <person name="Wu L."/>
            <person name="Ma J."/>
        </authorList>
    </citation>
    <scope>NUCLEOTIDE SEQUENCE [LARGE SCALE GENOMIC DNA]</scope>
    <source>
        <strain evidence="11 12">JCM 15503</strain>
    </source>
</reference>
<dbReference type="InterPro" id="IPR003439">
    <property type="entry name" value="ABC_transporter-like_ATP-bd"/>
</dbReference>
<dbReference type="PANTHER" id="PTHR43790">
    <property type="entry name" value="CARBOHYDRATE TRANSPORT ATP-BINDING PROTEIN MG119-RELATED"/>
    <property type="match status" value="1"/>
</dbReference>
<dbReference type="CDD" id="cd03216">
    <property type="entry name" value="ABC_Carb_Monos_I"/>
    <property type="match status" value="1"/>
</dbReference>
<gene>
    <name evidence="11" type="ORF">GCM10009107_20210</name>
</gene>
<evidence type="ECO:0000256" key="2">
    <source>
        <dbReference type="ARBA" id="ARBA00022475"/>
    </source>
</evidence>
<evidence type="ECO:0000313" key="12">
    <source>
        <dbReference type="Proteomes" id="UP001500279"/>
    </source>
</evidence>
<dbReference type="InterPro" id="IPR003593">
    <property type="entry name" value="AAA+_ATPase"/>
</dbReference>
<keyword evidence="1" id="KW-0813">Transport</keyword>
<dbReference type="SUPFAM" id="SSF52540">
    <property type="entry name" value="P-loop containing nucleoside triphosphate hydrolases"/>
    <property type="match status" value="2"/>
</dbReference>
<keyword evidence="2" id="KW-1003">Cell membrane</keyword>
<evidence type="ECO:0000256" key="6">
    <source>
        <dbReference type="ARBA" id="ARBA00022840"/>
    </source>
</evidence>
<dbReference type="PANTHER" id="PTHR43790:SF3">
    <property type="entry name" value="D-ALLOSE IMPORT ATP-BINDING PROTEIN ALSA-RELATED"/>
    <property type="match status" value="1"/>
</dbReference>
<protein>
    <submittedName>
        <fullName evidence="11">Sugar ABC transporter ATP-binding protein</fullName>
    </submittedName>
</protein>
<evidence type="ECO:0000256" key="1">
    <source>
        <dbReference type="ARBA" id="ARBA00022448"/>
    </source>
</evidence>
<keyword evidence="3" id="KW-0762">Sugar transport</keyword>
<accession>A0ABN1JZ72</accession>
<evidence type="ECO:0000256" key="7">
    <source>
        <dbReference type="ARBA" id="ARBA00022967"/>
    </source>
</evidence>